<evidence type="ECO:0000313" key="2">
    <source>
        <dbReference type="Proteomes" id="UP001224890"/>
    </source>
</evidence>
<proteinExistence type="predicted"/>
<name>A0AAJ0AXK8_9PEZI</name>
<dbReference type="GeneID" id="85462688"/>
<protein>
    <submittedName>
        <fullName evidence="1">Uncharacterized protein</fullName>
    </submittedName>
</protein>
<keyword evidence="2" id="KW-1185">Reference proteome</keyword>
<dbReference type="AlphaFoldDB" id="A0AAJ0AXK8"/>
<organism evidence="1 2">
    <name type="scientific">Colletotrichum godetiae</name>
    <dbReference type="NCBI Taxonomy" id="1209918"/>
    <lineage>
        <taxon>Eukaryota</taxon>
        <taxon>Fungi</taxon>
        <taxon>Dikarya</taxon>
        <taxon>Ascomycota</taxon>
        <taxon>Pezizomycotina</taxon>
        <taxon>Sordariomycetes</taxon>
        <taxon>Hypocreomycetidae</taxon>
        <taxon>Glomerellales</taxon>
        <taxon>Glomerellaceae</taxon>
        <taxon>Colletotrichum</taxon>
        <taxon>Colletotrichum acutatum species complex</taxon>
    </lineage>
</organism>
<dbReference type="RefSeq" id="XP_060435899.1">
    <property type="nucleotide sequence ID" value="XM_060578162.1"/>
</dbReference>
<sequence length="168" mass="19864">MGDDEEERLFREVKYQRAMFKREWVSERSKHYERKGKERLERVGQQKNDKLKKVKSAVEILLQNVSRDEKRPLYYLSRNIMSKYDLFSEDYTARLCPDGIRTTRTIDFTDMASFHSMEYPRLKGTTDLKVDRVLTGCLSIDAPNNPDDDIRVEFASFECPQTTGVYKI</sequence>
<comment type="caution">
    <text evidence="1">The sequence shown here is derived from an EMBL/GenBank/DDBJ whole genome shotgun (WGS) entry which is preliminary data.</text>
</comment>
<accession>A0AAJ0AXK8</accession>
<dbReference type="EMBL" id="JAHMHR010000003">
    <property type="protein sequence ID" value="KAK1700142.1"/>
    <property type="molecule type" value="Genomic_DNA"/>
</dbReference>
<evidence type="ECO:0000313" key="1">
    <source>
        <dbReference type="EMBL" id="KAK1700142.1"/>
    </source>
</evidence>
<dbReference type="Proteomes" id="UP001224890">
    <property type="component" value="Unassembled WGS sequence"/>
</dbReference>
<reference evidence="1" key="1">
    <citation type="submission" date="2021-06" db="EMBL/GenBank/DDBJ databases">
        <title>Comparative genomics, transcriptomics and evolutionary studies reveal genomic signatures of adaptation to plant cell wall in hemibiotrophic fungi.</title>
        <authorList>
            <consortium name="DOE Joint Genome Institute"/>
            <person name="Baroncelli R."/>
            <person name="Diaz J.F."/>
            <person name="Benocci T."/>
            <person name="Peng M."/>
            <person name="Battaglia E."/>
            <person name="Haridas S."/>
            <person name="Andreopoulos W."/>
            <person name="Labutti K."/>
            <person name="Pangilinan J."/>
            <person name="Floch G.L."/>
            <person name="Makela M.R."/>
            <person name="Henrissat B."/>
            <person name="Grigoriev I.V."/>
            <person name="Crouch J.A."/>
            <person name="De Vries R.P."/>
            <person name="Sukno S.A."/>
            <person name="Thon M.R."/>
        </authorList>
    </citation>
    <scope>NUCLEOTIDE SEQUENCE</scope>
    <source>
        <strain evidence="1">CBS 193.32</strain>
    </source>
</reference>
<gene>
    <name evidence="1" type="ORF">BDP55DRAFT_710774</name>
</gene>